<evidence type="ECO:0000313" key="5">
    <source>
        <dbReference type="EMBL" id="PBC26170.1"/>
    </source>
</evidence>
<proteinExistence type="predicted"/>
<dbReference type="EMBL" id="KZ288405">
    <property type="protein sequence ID" value="PBC26170.1"/>
    <property type="molecule type" value="Genomic_DNA"/>
</dbReference>
<evidence type="ECO:0000259" key="4">
    <source>
        <dbReference type="Pfam" id="PF08236"/>
    </source>
</evidence>
<keyword evidence="3" id="KW-1133">Transmembrane helix</keyword>
<name>A0A2A3E388_APICC</name>
<keyword evidence="2" id="KW-0539">Nucleus</keyword>
<organism evidence="5 6">
    <name type="scientific">Apis cerana cerana</name>
    <name type="common">Oriental honeybee</name>
    <dbReference type="NCBI Taxonomy" id="94128"/>
    <lineage>
        <taxon>Eukaryota</taxon>
        <taxon>Metazoa</taxon>
        <taxon>Ecdysozoa</taxon>
        <taxon>Arthropoda</taxon>
        <taxon>Hexapoda</taxon>
        <taxon>Insecta</taxon>
        <taxon>Pterygota</taxon>
        <taxon>Neoptera</taxon>
        <taxon>Endopterygota</taxon>
        <taxon>Hymenoptera</taxon>
        <taxon>Apocrita</taxon>
        <taxon>Aculeata</taxon>
        <taxon>Apoidea</taxon>
        <taxon>Anthophila</taxon>
        <taxon>Apidae</taxon>
        <taxon>Apis</taxon>
    </lineage>
</organism>
<dbReference type="InterPro" id="IPR013257">
    <property type="entry name" value="SRI"/>
</dbReference>
<dbReference type="Pfam" id="PF08236">
    <property type="entry name" value="SRI"/>
    <property type="match status" value="1"/>
</dbReference>
<evidence type="ECO:0000256" key="2">
    <source>
        <dbReference type="ARBA" id="ARBA00023242"/>
    </source>
</evidence>
<feature type="transmembrane region" description="Helical" evidence="3">
    <location>
        <begin position="63"/>
        <end position="87"/>
    </location>
</feature>
<gene>
    <name evidence="5" type="ORF">APICC_04179</name>
</gene>
<keyword evidence="3" id="KW-0812">Transmembrane</keyword>
<keyword evidence="6" id="KW-1185">Reference proteome</keyword>
<evidence type="ECO:0000256" key="3">
    <source>
        <dbReference type="SAM" id="Phobius"/>
    </source>
</evidence>
<dbReference type="OrthoDB" id="6594281at2759"/>
<sequence length="546" mass="63575">MTTINQIDTSLPFTLKQGQEKFDIEDTDDDNTSLEDINDLLSISIPSLSANKFHIPTDLNDEFLRLTTTAFIFIHLILVVRAVYFSYLHKCLLTNYILCYKEKNEDIPSNQLKKCANEMELLAVRSSLEATLYRQNMLKLISDVKSHTSEKKAYKKLIIFLETPSTKVDIGVQTINTWAELERADNIQSICITSNCEELSLHKETPKYKEEDDINNESEDYDISSQLTICNNTTSPIVNSTHDKIQNKFDIKSDEEINKKMIVDEETMKEDSNIFNYIKDNSNSQIPNQSNIQNDDENSQDSLLQHMEDMFCDSDDSSDLMTLIEKHSGVTKANMDKEINALLPHNSNGSINMPENNIKINSVKNTNIKALNTNTGKYSFSYYKEMKTRQTNKLLPVESETIENKHKRRINSIWFVERVYQVSKLKAKMTELSLKDYRRHGRVKEKFIELFGETDDEEMMPDSPICIEEHLTACKERIAPWIVKHLMPFYKKRRIKDRQLFKIVAKHVADMLIIENTFPEQDCVSKYIETYFKNKKFIRTKQDVYL</sequence>
<protein>
    <recommendedName>
        <fullName evidence="4">Set2 Rpb1 interacting domain-containing protein</fullName>
    </recommendedName>
</protein>
<accession>A0A2A3E388</accession>
<reference evidence="5 6" key="1">
    <citation type="submission" date="2014-07" db="EMBL/GenBank/DDBJ databases">
        <title>Genomic and transcriptomic analysis on Apis cerana provide comprehensive insights into honey bee biology.</title>
        <authorList>
            <person name="Diao Q."/>
            <person name="Sun L."/>
            <person name="Zheng H."/>
            <person name="Zheng H."/>
            <person name="Xu S."/>
            <person name="Wang S."/>
            <person name="Zeng Z."/>
            <person name="Hu F."/>
            <person name="Su S."/>
            <person name="Wu J."/>
        </authorList>
    </citation>
    <scope>NUCLEOTIDE SEQUENCE [LARGE SCALE GENOMIC DNA]</scope>
    <source>
        <tissue evidence="5">Pupae without intestine</tissue>
    </source>
</reference>
<dbReference type="GO" id="GO:0006355">
    <property type="term" value="P:regulation of DNA-templated transcription"/>
    <property type="evidence" value="ECO:0007669"/>
    <property type="project" value="InterPro"/>
</dbReference>
<feature type="domain" description="Set2 Rpb1 interacting" evidence="4">
    <location>
        <begin position="477"/>
        <end position="533"/>
    </location>
</feature>
<dbReference type="AlphaFoldDB" id="A0A2A3E388"/>
<evidence type="ECO:0000256" key="1">
    <source>
        <dbReference type="ARBA" id="ARBA00004123"/>
    </source>
</evidence>
<evidence type="ECO:0000313" key="6">
    <source>
        <dbReference type="Proteomes" id="UP000242457"/>
    </source>
</evidence>
<dbReference type="Proteomes" id="UP000242457">
    <property type="component" value="Unassembled WGS sequence"/>
</dbReference>
<comment type="subcellular location">
    <subcellularLocation>
        <location evidence="1">Nucleus</location>
    </subcellularLocation>
</comment>
<keyword evidence="3" id="KW-0472">Membrane</keyword>
<dbReference type="GO" id="GO:0005694">
    <property type="term" value="C:chromosome"/>
    <property type="evidence" value="ECO:0007669"/>
    <property type="project" value="InterPro"/>
</dbReference>